<evidence type="ECO:0000313" key="4">
    <source>
        <dbReference type="Proteomes" id="UP000219799"/>
    </source>
</evidence>
<evidence type="ECO:0000313" key="3">
    <source>
        <dbReference type="EMBL" id="SBT87822.1"/>
    </source>
</evidence>
<organism evidence="2 4">
    <name type="scientific">Plasmodium malariae</name>
    <dbReference type="NCBI Taxonomy" id="5858"/>
    <lineage>
        <taxon>Eukaryota</taxon>
        <taxon>Sar</taxon>
        <taxon>Alveolata</taxon>
        <taxon>Apicomplexa</taxon>
        <taxon>Aconoidasida</taxon>
        <taxon>Haemosporida</taxon>
        <taxon>Plasmodiidae</taxon>
        <taxon>Plasmodium</taxon>
        <taxon>Plasmodium (Plasmodium)</taxon>
    </lineage>
</organism>
<keyword evidence="5" id="KW-1185">Reference proteome</keyword>
<dbReference type="Proteomes" id="UP000219799">
    <property type="component" value="Chromosome 7"/>
</dbReference>
<dbReference type="EMBL" id="LT594628">
    <property type="protein sequence ID" value="SBT87822.1"/>
    <property type="molecule type" value="Genomic_DNA"/>
</dbReference>
<dbReference type="VEuPathDB" id="PlasmoDB:PmUG01_07028300"/>
<evidence type="ECO:0000256" key="1">
    <source>
        <dbReference type="SAM" id="Phobius"/>
    </source>
</evidence>
<accession>A0A1C3KBL1</accession>
<dbReference type="EMBL" id="LT594495">
    <property type="protein sequence ID" value="SBT70943.1"/>
    <property type="molecule type" value="Genomic_DNA"/>
</dbReference>
<reference evidence="4 5" key="1">
    <citation type="submission" date="2016-06" db="EMBL/GenBank/DDBJ databases">
        <authorList>
            <consortium name="Pathogen Informatics"/>
        </authorList>
    </citation>
    <scope>NUCLEOTIDE SEQUENCE [LARGE SCALE GENOMIC DNA]</scope>
    <source>
        <strain evidence="2">PmlGA01</strain>
    </source>
</reference>
<name>A0A1C3KBL1_PLAMA</name>
<keyword evidence="1" id="KW-1133">Transmembrane helix</keyword>
<dbReference type="Proteomes" id="UP000219813">
    <property type="component" value="Chromosome 7"/>
</dbReference>
<feature type="transmembrane region" description="Helical" evidence="1">
    <location>
        <begin position="26"/>
        <end position="44"/>
    </location>
</feature>
<sequence>MFLLNNTNEESPKEILLNELKYKVRVLAGIVFVIRSVPMVISLFSKRAD</sequence>
<proteinExistence type="predicted"/>
<protein>
    <submittedName>
        <fullName evidence="2">Uncharacterized protein</fullName>
    </submittedName>
</protein>
<keyword evidence="1" id="KW-0472">Membrane</keyword>
<evidence type="ECO:0000313" key="5">
    <source>
        <dbReference type="Proteomes" id="UP000219813"/>
    </source>
</evidence>
<evidence type="ECO:0000313" key="2">
    <source>
        <dbReference type="EMBL" id="SBT70943.1"/>
    </source>
</evidence>
<keyword evidence="1" id="KW-0812">Transmembrane</keyword>
<accession>A0A1D3JMR0</accession>
<dbReference type="AlphaFoldDB" id="A0A1C3KBL1"/>
<gene>
    <name evidence="2" type="primary">PmlGA01_070019000</name>
    <name evidence="3" type="synonym">PmUG01_07028300</name>
    <name evidence="2" type="ORF">PMLGA01_070019000</name>
    <name evidence="3" type="ORF">PMUG01_07028300</name>
</gene>
<dbReference type="OrthoDB" id="374071at2759"/>